<comment type="subunit">
    <text evidence="4">Homotrimer.</text>
</comment>
<dbReference type="AlphaFoldDB" id="A0A1G9PIW7"/>
<accession>A0A1G9PIW7</accession>
<dbReference type="Pfam" id="PF01048">
    <property type="entry name" value="PNP_UDP_1"/>
    <property type="match status" value="1"/>
</dbReference>
<reference evidence="12 13" key="1">
    <citation type="submission" date="2016-10" db="EMBL/GenBank/DDBJ databases">
        <authorList>
            <person name="de Groot N.N."/>
        </authorList>
    </citation>
    <scope>NUCLEOTIDE SEQUENCE [LARGE SCALE GENOMIC DNA]</scope>
    <source>
        <strain evidence="12 13">SLAS-1</strain>
    </source>
</reference>
<keyword evidence="5" id="KW-0597">Phosphoprotein</keyword>
<dbReference type="PIRSF" id="PIRSF000477">
    <property type="entry name" value="PurNPase"/>
    <property type="match status" value="1"/>
</dbReference>
<dbReference type="SUPFAM" id="SSF53167">
    <property type="entry name" value="Purine and uridine phosphorylases"/>
    <property type="match status" value="1"/>
</dbReference>
<comment type="pathway">
    <text evidence="2 9">Purine metabolism; purine nucleoside salvage.</text>
</comment>
<dbReference type="NCBIfam" id="NF006054">
    <property type="entry name" value="PRK08202.1"/>
    <property type="match status" value="1"/>
</dbReference>
<dbReference type="Proteomes" id="UP000199476">
    <property type="component" value="Unassembled WGS sequence"/>
</dbReference>
<dbReference type="InterPro" id="IPR011268">
    <property type="entry name" value="Purine_phosphorylase"/>
</dbReference>
<feature type="binding site" evidence="10">
    <location>
        <position position="214"/>
    </location>
    <ligand>
        <name>phosphate</name>
        <dbReference type="ChEBI" id="CHEBI:43474"/>
    </ligand>
</feature>
<dbReference type="EC" id="2.4.2.1" evidence="9"/>
<dbReference type="NCBIfam" id="TIGR01700">
    <property type="entry name" value="PNPH"/>
    <property type="match status" value="1"/>
</dbReference>
<evidence type="ECO:0000256" key="4">
    <source>
        <dbReference type="ARBA" id="ARBA00011233"/>
    </source>
</evidence>
<keyword evidence="6 9" id="KW-0328">Glycosyltransferase</keyword>
<feature type="binding site" evidence="10">
    <location>
        <position position="32"/>
    </location>
    <ligand>
        <name>phosphate</name>
        <dbReference type="ChEBI" id="CHEBI:43474"/>
    </ligand>
</feature>
<feature type="binding site" evidence="10">
    <location>
        <position position="63"/>
    </location>
    <ligand>
        <name>phosphate</name>
        <dbReference type="ChEBI" id="CHEBI:43474"/>
    </ligand>
</feature>
<dbReference type="UniPathway" id="UPA00606"/>
<evidence type="ECO:0000256" key="3">
    <source>
        <dbReference type="ARBA" id="ARBA00006751"/>
    </source>
</evidence>
<proteinExistence type="inferred from homology"/>
<dbReference type="CDD" id="cd09009">
    <property type="entry name" value="PNP-EcPNPII_like"/>
    <property type="match status" value="1"/>
</dbReference>
<evidence type="ECO:0000256" key="1">
    <source>
        <dbReference type="ARBA" id="ARBA00002678"/>
    </source>
</evidence>
<evidence type="ECO:0000256" key="9">
    <source>
        <dbReference type="PIRNR" id="PIRNR000477"/>
    </source>
</evidence>
<dbReference type="InterPro" id="IPR018099">
    <property type="entry name" value="Purine_phosphorylase-2_CS"/>
</dbReference>
<dbReference type="InterPro" id="IPR000845">
    <property type="entry name" value="Nucleoside_phosphorylase_d"/>
</dbReference>
<comment type="catalytic activity">
    <reaction evidence="8">
        <text>a purine 2'-deoxy-D-ribonucleoside + phosphate = a purine nucleobase + 2-deoxy-alpha-D-ribose 1-phosphate</text>
        <dbReference type="Rhea" id="RHEA:36431"/>
        <dbReference type="ChEBI" id="CHEBI:26386"/>
        <dbReference type="ChEBI" id="CHEBI:43474"/>
        <dbReference type="ChEBI" id="CHEBI:57259"/>
        <dbReference type="ChEBI" id="CHEBI:142361"/>
        <dbReference type="EC" id="2.4.2.1"/>
    </reaction>
</comment>
<evidence type="ECO:0000259" key="11">
    <source>
        <dbReference type="Pfam" id="PF01048"/>
    </source>
</evidence>
<comment type="similarity">
    <text evidence="3 9">Belongs to the PNP/MTAP phosphorylase family.</text>
</comment>
<feature type="binding site" evidence="10">
    <location>
        <position position="237"/>
    </location>
    <ligand>
        <name>a purine D-ribonucleoside</name>
        <dbReference type="ChEBI" id="CHEBI:142355"/>
    </ligand>
</feature>
<dbReference type="InterPro" id="IPR011270">
    <property type="entry name" value="Pur_Nuc_Pase_Ino/Guo-sp"/>
</dbReference>
<dbReference type="GO" id="GO:0009116">
    <property type="term" value="P:nucleoside metabolic process"/>
    <property type="evidence" value="ECO:0007669"/>
    <property type="project" value="InterPro"/>
</dbReference>
<dbReference type="STRING" id="321763.SAMN04488692_11334"/>
<gene>
    <name evidence="12" type="ORF">SAMN04488692_11334</name>
</gene>
<dbReference type="FunFam" id="3.40.50.1580:FF:000010">
    <property type="entry name" value="Purine nucleoside phosphorylase"/>
    <property type="match status" value="1"/>
</dbReference>
<dbReference type="PROSITE" id="PS01240">
    <property type="entry name" value="PNP_MTAP_2"/>
    <property type="match status" value="1"/>
</dbReference>
<feature type="domain" description="Nucleoside phosphorylase" evidence="11">
    <location>
        <begin position="26"/>
        <end position="271"/>
    </location>
</feature>
<keyword evidence="13" id="KW-1185">Reference proteome</keyword>
<dbReference type="InterPro" id="IPR035994">
    <property type="entry name" value="Nucleoside_phosphorylase_sf"/>
</dbReference>
<name>A0A1G9PIW7_9FIRM</name>
<dbReference type="GO" id="GO:0004731">
    <property type="term" value="F:purine-nucleoside phosphorylase activity"/>
    <property type="evidence" value="ECO:0007669"/>
    <property type="project" value="UniProtKB-EC"/>
</dbReference>
<keyword evidence="7 9" id="KW-0808">Transferase</keyword>
<feature type="binding site" evidence="10">
    <location>
        <begin position="83"/>
        <end position="85"/>
    </location>
    <ligand>
        <name>phosphate</name>
        <dbReference type="ChEBI" id="CHEBI:43474"/>
    </ligand>
</feature>
<sequence length="280" mass="30457">MSAEIMDQIDEAVKAVEKDLEEEPEFALILGSGLGVLADEIEDPVVVSYEDIPNFPVSTVEGHAGQLVCGTLEGRQVVTMQGRFHYYEGYSMQEIALPVRVMSELGCEGLIVTNAAGGINRDYDAGDFMVISDHINMTGDNPLRGENPDELGPRFPDMTQAYDSTWQDLAEDVASEQGIKTRRGVYAGMVGPSYETPAEIRMLETMGADAVGMSTVPEVITANHIGLRVLGISCITNMAAGILPKPLSHEDVVEIADQVRPDFIKLVRAILQEFGKHEDV</sequence>
<comment type="function">
    <text evidence="1">The purine nucleoside phosphorylases catalyze the phosphorolytic breakdown of the N-glycosidic bond in the beta-(deoxy)ribonucleoside molecules, with the formation of the corresponding free purine bases and pentose-1-phosphate. Cleaves guanosine, inosine, 2'-deoxyguanosine and 2'-deoxyinosine.</text>
</comment>
<feature type="binding site" evidence="10">
    <location>
        <position position="195"/>
    </location>
    <ligand>
        <name>a purine D-ribonucleoside</name>
        <dbReference type="ChEBI" id="CHEBI:142355"/>
    </ligand>
</feature>
<dbReference type="OrthoDB" id="1523230at2"/>
<dbReference type="GO" id="GO:0005737">
    <property type="term" value="C:cytoplasm"/>
    <property type="evidence" value="ECO:0007669"/>
    <property type="project" value="TreeGrafter"/>
</dbReference>
<protein>
    <recommendedName>
        <fullName evidence="9">Purine nucleoside phosphorylase</fullName>
        <ecNumber evidence="9">2.4.2.1</ecNumber>
    </recommendedName>
    <alternativeName>
        <fullName evidence="9">Inosine-guanosine phosphorylase</fullName>
    </alternativeName>
</protein>
<evidence type="ECO:0000256" key="7">
    <source>
        <dbReference type="ARBA" id="ARBA00022679"/>
    </source>
</evidence>
<evidence type="ECO:0000256" key="5">
    <source>
        <dbReference type="ARBA" id="ARBA00022553"/>
    </source>
</evidence>
<dbReference type="PANTHER" id="PTHR11904">
    <property type="entry name" value="METHYLTHIOADENOSINE/PURINE NUCLEOSIDE PHOSPHORYLASE"/>
    <property type="match status" value="1"/>
</dbReference>
<dbReference type="EMBL" id="FNGO01000013">
    <property type="protein sequence ID" value="SDL98679.1"/>
    <property type="molecule type" value="Genomic_DNA"/>
</dbReference>
<evidence type="ECO:0000313" key="13">
    <source>
        <dbReference type="Proteomes" id="UP000199476"/>
    </source>
</evidence>
<evidence type="ECO:0000256" key="10">
    <source>
        <dbReference type="PIRSR" id="PIRSR000477-2"/>
    </source>
</evidence>
<dbReference type="NCBIfam" id="TIGR01697">
    <property type="entry name" value="PNPH-PUNA-XAPA"/>
    <property type="match status" value="1"/>
</dbReference>
<organism evidence="12 13">
    <name type="scientific">Halarsenatibacter silvermanii</name>
    <dbReference type="NCBI Taxonomy" id="321763"/>
    <lineage>
        <taxon>Bacteria</taxon>
        <taxon>Bacillati</taxon>
        <taxon>Bacillota</taxon>
        <taxon>Clostridia</taxon>
        <taxon>Halanaerobiales</taxon>
        <taxon>Halarsenatibacteraceae</taxon>
        <taxon>Halarsenatibacter</taxon>
    </lineage>
</organism>
<evidence type="ECO:0000256" key="8">
    <source>
        <dbReference type="ARBA" id="ARBA00048556"/>
    </source>
</evidence>
<evidence type="ECO:0000256" key="6">
    <source>
        <dbReference type="ARBA" id="ARBA00022676"/>
    </source>
</evidence>
<feature type="binding site" evidence="10">
    <location>
        <position position="115"/>
    </location>
    <ligand>
        <name>phosphate</name>
        <dbReference type="ChEBI" id="CHEBI:43474"/>
    </ligand>
</feature>
<evidence type="ECO:0000313" key="12">
    <source>
        <dbReference type="EMBL" id="SDL98679.1"/>
    </source>
</evidence>
<evidence type="ECO:0000256" key="2">
    <source>
        <dbReference type="ARBA" id="ARBA00005058"/>
    </source>
</evidence>
<dbReference type="PANTHER" id="PTHR11904:SF9">
    <property type="entry name" value="PURINE NUCLEOSIDE PHOSPHORYLASE-RELATED"/>
    <property type="match status" value="1"/>
</dbReference>
<dbReference type="Gene3D" id="3.40.50.1580">
    <property type="entry name" value="Nucleoside phosphorylase domain"/>
    <property type="match status" value="1"/>
</dbReference>